<name>A0A1A6GZJ7_NEOLE</name>
<dbReference type="EMBL" id="LZPO01057485">
    <property type="protein sequence ID" value="OBS71409.1"/>
    <property type="molecule type" value="Genomic_DNA"/>
</dbReference>
<sequence length="255" mass="28207">MGYRQTPRKKPILTLGKVASNPRPYLVKELVWRPMKATAAPVVAVIRQPKRSVNILTMGEQKKIMPMARAATQAAEKRSTETLEVTVMSNAAAATSVLLWPFQELGHNKQLPPAAQPTKAVVCVLQPRNPLTQKRIHYRATAKGTIAEVWKEMGHKNLGTILPGRCPILDPYPGSQANVFEAQEDRSEKNSNVNLEDKGALVKPEEAIRANYSDGYDEIRCHWGGNVLGPKSMAFIGKMEKAKFCLNFATDPEGH</sequence>
<dbReference type="GO" id="GO:0022625">
    <property type="term" value="C:cytosolic large ribosomal subunit"/>
    <property type="evidence" value="ECO:0007669"/>
    <property type="project" value="UniProtKB-UniRule"/>
</dbReference>
<dbReference type="InterPro" id="IPR001921">
    <property type="entry name" value="Ribosomal_eL8_euk"/>
</dbReference>
<dbReference type="GO" id="GO:0003723">
    <property type="term" value="F:RNA binding"/>
    <property type="evidence" value="ECO:0007669"/>
    <property type="project" value="UniProtKB-UniRule"/>
</dbReference>
<keyword evidence="3" id="KW-1185">Reference proteome</keyword>
<proteinExistence type="inferred from homology"/>
<comment type="caution">
    <text evidence="2">The sequence shown here is derived from an EMBL/GenBank/DDBJ whole genome shotgun (WGS) entry which is preliminary data.</text>
</comment>
<gene>
    <name evidence="2" type="ORF">A6R68_00045</name>
</gene>
<dbReference type="PRINTS" id="PR00882">
    <property type="entry name" value="RIBOSOMALL7A"/>
</dbReference>
<evidence type="ECO:0000256" key="1">
    <source>
        <dbReference type="RuleBase" id="RU367042"/>
    </source>
</evidence>
<dbReference type="AlphaFoldDB" id="A0A1A6GZJ7"/>
<keyword evidence="1" id="KW-0687">Ribonucleoprotein</keyword>
<reference evidence="2 3" key="1">
    <citation type="submission" date="2016-06" db="EMBL/GenBank/DDBJ databases">
        <title>The Draft Genome Sequence and Annotation of the Desert Woodrat Neotoma lepida.</title>
        <authorList>
            <person name="Campbell M."/>
            <person name="Oakeson K.F."/>
            <person name="Yandell M."/>
            <person name="Halpert J.R."/>
            <person name="Dearing D."/>
        </authorList>
    </citation>
    <scope>NUCLEOTIDE SEQUENCE [LARGE SCALE GENOMIC DNA]</scope>
    <source>
        <strain evidence="2">417</strain>
        <tissue evidence="2">Liver</tissue>
    </source>
</reference>
<dbReference type="Gene3D" id="3.30.1330.30">
    <property type="match status" value="1"/>
</dbReference>
<dbReference type="OrthoDB" id="29563at2759"/>
<dbReference type="STRING" id="56216.A0A1A6GZJ7"/>
<dbReference type="InterPro" id="IPR029064">
    <property type="entry name" value="Ribosomal_eL30-like_sf"/>
</dbReference>
<protein>
    <recommendedName>
        <fullName evidence="1">60S ribosomal protein L7a</fullName>
    </recommendedName>
</protein>
<organism evidence="2 3">
    <name type="scientific">Neotoma lepida</name>
    <name type="common">Desert woodrat</name>
    <dbReference type="NCBI Taxonomy" id="56216"/>
    <lineage>
        <taxon>Eukaryota</taxon>
        <taxon>Metazoa</taxon>
        <taxon>Chordata</taxon>
        <taxon>Craniata</taxon>
        <taxon>Vertebrata</taxon>
        <taxon>Euteleostomi</taxon>
        <taxon>Mammalia</taxon>
        <taxon>Eutheria</taxon>
        <taxon>Euarchontoglires</taxon>
        <taxon>Glires</taxon>
        <taxon>Rodentia</taxon>
        <taxon>Myomorpha</taxon>
        <taxon>Muroidea</taxon>
        <taxon>Cricetidae</taxon>
        <taxon>Neotominae</taxon>
        <taxon>Neotoma</taxon>
    </lineage>
</organism>
<accession>A0A1A6GZJ7</accession>
<evidence type="ECO:0000313" key="3">
    <source>
        <dbReference type="Proteomes" id="UP000092124"/>
    </source>
</evidence>
<comment type="function">
    <text evidence="1">Component of the ribosome.</text>
</comment>
<evidence type="ECO:0000313" key="2">
    <source>
        <dbReference type="EMBL" id="OBS71409.1"/>
    </source>
</evidence>
<keyword evidence="1" id="KW-0689">Ribosomal protein</keyword>
<dbReference type="Proteomes" id="UP000092124">
    <property type="component" value="Unassembled WGS sequence"/>
</dbReference>
<comment type="similarity">
    <text evidence="1">Belongs to the eukaryotic ribosomal protein eL8 family.</text>
</comment>